<evidence type="ECO:0000259" key="2">
    <source>
        <dbReference type="PROSITE" id="PS50937"/>
    </source>
</evidence>
<evidence type="ECO:0000256" key="1">
    <source>
        <dbReference type="HAMAP-Rule" id="MF_00302"/>
    </source>
</evidence>
<organism evidence="3 4">
    <name type="scientific">Naasia aerilata</name>
    <dbReference type="NCBI Taxonomy" id="1162966"/>
    <lineage>
        <taxon>Bacteria</taxon>
        <taxon>Bacillati</taxon>
        <taxon>Actinomycetota</taxon>
        <taxon>Actinomycetes</taxon>
        <taxon>Micrococcales</taxon>
        <taxon>Microbacteriaceae</taxon>
        <taxon>Naasia</taxon>
    </lineage>
</organism>
<feature type="domain" description="HTH merR-type" evidence="2">
    <location>
        <begin position="1"/>
        <end position="29"/>
    </location>
</feature>
<keyword evidence="4" id="KW-1185">Reference proteome</keyword>
<proteinExistence type="inferred from homology"/>
<reference evidence="4" key="1">
    <citation type="journal article" date="2019" name="Int. J. Syst. Evol. Microbiol.">
        <title>The Global Catalogue of Microorganisms (GCM) 10K type strain sequencing project: providing services to taxonomists for standard genome sequencing and annotation.</title>
        <authorList>
            <consortium name="The Broad Institute Genomics Platform"/>
            <consortium name="The Broad Institute Genome Sequencing Center for Infectious Disease"/>
            <person name="Wu L."/>
            <person name="Ma J."/>
        </authorList>
    </citation>
    <scope>NUCLEOTIDE SEQUENCE [LARGE SCALE GENOMIC DNA]</scope>
    <source>
        <strain evidence="4">NBRC 108725</strain>
    </source>
</reference>
<comment type="subunit">
    <text evidence="1">Binds to the N-terminal domain of the chaperone ClpA.</text>
</comment>
<name>A0ABM8GAS4_9MICO</name>
<dbReference type="InterPro" id="IPR022935">
    <property type="entry name" value="ClpS"/>
</dbReference>
<gene>
    <name evidence="1" type="primary">clpS</name>
    <name evidence="3" type="ORF">GCM10025866_12210</name>
</gene>
<dbReference type="Pfam" id="PF02617">
    <property type="entry name" value="ClpS"/>
    <property type="match status" value="1"/>
</dbReference>
<dbReference type="Proteomes" id="UP001321498">
    <property type="component" value="Chromosome"/>
</dbReference>
<dbReference type="NCBIfam" id="NF000668">
    <property type="entry name" value="PRK00033.1-1"/>
    <property type="match status" value="1"/>
</dbReference>
<dbReference type="EMBL" id="AP027731">
    <property type="protein sequence ID" value="BDZ45312.1"/>
    <property type="molecule type" value="Genomic_DNA"/>
</dbReference>
<comment type="similarity">
    <text evidence="1">Belongs to the ClpS family.</text>
</comment>
<dbReference type="PROSITE" id="PS50937">
    <property type="entry name" value="HTH_MERR_2"/>
    <property type="match status" value="1"/>
</dbReference>
<dbReference type="SUPFAM" id="SSF54736">
    <property type="entry name" value="ClpS-like"/>
    <property type="match status" value="1"/>
</dbReference>
<protein>
    <recommendedName>
        <fullName evidence="1">ATP-dependent Clp protease adapter protein ClpS</fullName>
    </recommendedName>
</protein>
<dbReference type="InterPro" id="IPR000551">
    <property type="entry name" value="MerR-type_HTH_dom"/>
</dbReference>
<dbReference type="InterPro" id="IPR003769">
    <property type="entry name" value="ClpS_core"/>
</dbReference>
<dbReference type="InterPro" id="IPR014719">
    <property type="entry name" value="Ribosomal_bL12_C/ClpS-like"/>
</dbReference>
<comment type="function">
    <text evidence="1">Involved in the modulation of the specificity of the ClpAP-mediated ATP-dependent protein degradation.</text>
</comment>
<evidence type="ECO:0000313" key="3">
    <source>
        <dbReference type="EMBL" id="BDZ45312.1"/>
    </source>
</evidence>
<sequence>MRDIAQLREVARLGSEGISLEGIRRILELENEVTALRGRVRDLEGALADELLRRPGRRIFAAAEDGGVTPSSPACARPAGPSWCSGAPALWMSEPMPDTLEERATSEELRLGSPWVLIVWDDPVNLMTYVTWVFRTYFGFPRPEAERLMLLVHNEGKAVVATGTREEMERHVEAMHRYGLLATLSPAES</sequence>
<dbReference type="HAMAP" id="MF_00302">
    <property type="entry name" value="ClpS"/>
    <property type="match status" value="1"/>
</dbReference>
<accession>A0ABM8GAS4</accession>
<evidence type="ECO:0000313" key="4">
    <source>
        <dbReference type="Proteomes" id="UP001321498"/>
    </source>
</evidence>
<dbReference type="Gene3D" id="3.30.1390.10">
    <property type="match status" value="1"/>
</dbReference>